<protein>
    <submittedName>
        <fullName evidence="1">Uncharacterized protein</fullName>
    </submittedName>
</protein>
<dbReference type="EMBL" id="JAOTOJ010000003">
    <property type="protein sequence ID" value="KAK9404888.1"/>
    <property type="molecule type" value="Genomic_DNA"/>
</dbReference>
<dbReference type="AlphaFoldDB" id="A0AAW1BSD3"/>
<evidence type="ECO:0000313" key="2">
    <source>
        <dbReference type="Proteomes" id="UP001474421"/>
    </source>
</evidence>
<organism evidence="1 2">
    <name type="scientific">Crotalus adamanteus</name>
    <name type="common">Eastern diamondback rattlesnake</name>
    <dbReference type="NCBI Taxonomy" id="8729"/>
    <lineage>
        <taxon>Eukaryota</taxon>
        <taxon>Metazoa</taxon>
        <taxon>Chordata</taxon>
        <taxon>Craniata</taxon>
        <taxon>Vertebrata</taxon>
        <taxon>Euteleostomi</taxon>
        <taxon>Lepidosauria</taxon>
        <taxon>Squamata</taxon>
        <taxon>Bifurcata</taxon>
        <taxon>Unidentata</taxon>
        <taxon>Episquamata</taxon>
        <taxon>Toxicofera</taxon>
        <taxon>Serpentes</taxon>
        <taxon>Colubroidea</taxon>
        <taxon>Viperidae</taxon>
        <taxon>Crotalinae</taxon>
        <taxon>Crotalus</taxon>
    </lineage>
</organism>
<evidence type="ECO:0000313" key="1">
    <source>
        <dbReference type="EMBL" id="KAK9404888.1"/>
    </source>
</evidence>
<feature type="non-terminal residue" evidence="1">
    <location>
        <position position="1"/>
    </location>
</feature>
<gene>
    <name evidence="1" type="ORF">NXF25_009715</name>
</gene>
<reference evidence="1 2" key="1">
    <citation type="journal article" date="2024" name="Proc. Natl. Acad. Sci. U.S.A.">
        <title>The genetic regulatory architecture and epigenomic basis for age-related changes in rattlesnake venom.</title>
        <authorList>
            <person name="Hogan M.P."/>
            <person name="Holding M.L."/>
            <person name="Nystrom G.S."/>
            <person name="Colston T.J."/>
            <person name="Bartlett D.A."/>
            <person name="Mason A.J."/>
            <person name="Ellsworth S.A."/>
            <person name="Rautsaw R.M."/>
            <person name="Lawrence K.C."/>
            <person name="Strickland J.L."/>
            <person name="He B."/>
            <person name="Fraser P."/>
            <person name="Margres M.J."/>
            <person name="Gilbert D.M."/>
            <person name="Gibbs H.L."/>
            <person name="Parkinson C.L."/>
            <person name="Rokyta D.R."/>
        </authorList>
    </citation>
    <scope>NUCLEOTIDE SEQUENCE [LARGE SCALE GENOMIC DNA]</scope>
    <source>
        <strain evidence="1">DRR0105</strain>
    </source>
</reference>
<proteinExistence type="predicted"/>
<name>A0AAW1BSD3_CROAD</name>
<comment type="caution">
    <text evidence="1">The sequence shown here is derived from an EMBL/GenBank/DDBJ whole genome shotgun (WGS) entry which is preliminary data.</text>
</comment>
<keyword evidence="2" id="KW-1185">Reference proteome</keyword>
<sequence>KCNVISSQTAVGTRVSAGKTLDRHIYSGISGAKEFSELTATEDKVHFQKNRTPETNYESHTISFGAFE</sequence>
<dbReference type="Proteomes" id="UP001474421">
    <property type="component" value="Unassembled WGS sequence"/>
</dbReference>
<accession>A0AAW1BSD3</accession>